<name>A0A0F9S7P6_9ZZZZ</name>
<proteinExistence type="predicted"/>
<sequence>MVKDPKDMTEDEKFDICVMAGCDISPFARPDGSYGLRTTHPCGILHDGQKYIVGQRVNG</sequence>
<dbReference type="AlphaFoldDB" id="A0A0F9S7P6"/>
<reference evidence="1" key="1">
    <citation type="journal article" date="2015" name="Nature">
        <title>Complex archaea that bridge the gap between prokaryotes and eukaryotes.</title>
        <authorList>
            <person name="Spang A."/>
            <person name="Saw J.H."/>
            <person name="Jorgensen S.L."/>
            <person name="Zaremba-Niedzwiedzka K."/>
            <person name="Martijn J."/>
            <person name="Lind A.E."/>
            <person name="van Eijk R."/>
            <person name="Schleper C."/>
            <person name="Guy L."/>
            <person name="Ettema T.J."/>
        </authorList>
    </citation>
    <scope>NUCLEOTIDE SEQUENCE</scope>
</reference>
<protein>
    <submittedName>
        <fullName evidence="1">Uncharacterized protein</fullName>
    </submittedName>
</protein>
<evidence type="ECO:0000313" key="1">
    <source>
        <dbReference type="EMBL" id="KKN25378.1"/>
    </source>
</evidence>
<organism evidence="1">
    <name type="scientific">marine sediment metagenome</name>
    <dbReference type="NCBI Taxonomy" id="412755"/>
    <lineage>
        <taxon>unclassified sequences</taxon>
        <taxon>metagenomes</taxon>
        <taxon>ecological metagenomes</taxon>
    </lineage>
</organism>
<gene>
    <name evidence="1" type="ORF">LCGC14_0885380</name>
</gene>
<comment type="caution">
    <text evidence="1">The sequence shown here is derived from an EMBL/GenBank/DDBJ whole genome shotgun (WGS) entry which is preliminary data.</text>
</comment>
<accession>A0A0F9S7P6</accession>
<dbReference type="EMBL" id="LAZR01002807">
    <property type="protein sequence ID" value="KKN25378.1"/>
    <property type="molecule type" value="Genomic_DNA"/>
</dbReference>